<dbReference type="GO" id="GO:0051287">
    <property type="term" value="F:NAD binding"/>
    <property type="evidence" value="ECO:0007669"/>
    <property type="project" value="InterPro"/>
</dbReference>
<dbReference type="Gene3D" id="3.40.50.720">
    <property type="entry name" value="NAD(P)-binding Rossmann-like Domain"/>
    <property type="match status" value="2"/>
</dbReference>
<dbReference type="OrthoDB" id="9787219at2"/>
<name>A0A1H9YGY8_9RHOB</name>
<gene>
    <name evidence="4" type="ORF">SAMN04489858_101160</name>
</gene>
<dbReference type="STRING" id="364199.SAMN04489858_101160"/>
<dbReference type="InterPro" id="IPR036291">
    <property type="entry name" value="NAD(P)-bd_dom_sf"/>
</dbReference>
<accession>A0A1H9YGY8</accession>
<dbReference type="Pfam" id="PF02826">
    <property type="entry name" value="2-Hacid_dh_C"/>
    <property type="match status" value="1"/>
</dbReference>
<proteinExistence type="predicted"/>
<protein>
    <submittedName>
        <fullName evidence="4">Glyoxylate/hydroxypyruvate reductase A</fullName>
    </submittedName>
</protein>
<evidence type="ECO:0000313" key="4">
    <source>
        <dbReference type="EMBL" id="SES67853.1"/>
    </source>
</evidence>
<dbReference type="PANTHER" id="PTHR43333">
    <property type="entry name" value="2-HACID_DH_C DOMAIN-CONTAINING PROTEIN"/>
    <property type="match status" value="1"/>
</dbReference>
<dbReference type="SUPFAM" id="SSF51735">
    <property type="entry name" value="NAD(P)-binding Rossmann-fold domains"/>
    <property type="match status" value="1"/>
</dbReference>
<dbReference type="CDD" id="cd12164">
    <property type="entry name" value="GDH_like_2"/>
    <property type="match status" value="1"/>
</dbReference>
<keyword evidence="1" id="KW-0560">Oxidoreductase</keyword>
<dbReference type="GO" id="GO:0016491">
    <property type="term" value="F:oxidoreductase activity"/>
    <property type="evidence" value="ECO:0007669"/>
    <property type="project" value="UniProtKB-KW"/>
</dbReference>
<feature type="domain" description="D-isomer specific 2-hydroxyacid dehydrogenase NAD-binding" evidence="3">
    <location>
        <begin position="101"/>
        <end position="267"/>
    </location>
</feature>
<evidence type="ECO:0000313" key="5">
    <source>
        <dbReference type="Proteomes" id="UP000199180"/>
    </source>
</evidence>
<keyword evidence="4" id="KW-0670">Pyruvate</keyword>
<evidence type="ECO:0000256" key="2">
    <source>
        <dbReference type="ARBA" id="ARBA00023027"/>
    </source>
</evidence>
<dbReference type="Proteomes" id="UP000199180">
    <property type="component" value="Unassembled WGS sequence"/>
</dbReference>
<dbReference type="AlphaFoldDB" id="A0A1H9YGY8"/>
<reference evidence="4 5" key="1">
    <citation type="submission" date="2016-10" db="EMBL/GenBank/DDBJ databases">
        <authorList>
            <person name="de Groot N.N."/>
        </authorList>
    </citation>
    <scope>NUCLEOTIDE SEQUENCE [LARGE SCALE GENOMIC DNA]</scope>
    <source>
        <strain evidence="4 5">DSM 17862</strain>
    </source>
</reference>
<dbReference type="InterPro" id="IPR006140">
    <property type="entry name" value="D-isomer_DH_NAD-bd"/>
</dbReference>
<evidence type="ECO:0000259" key="3">
    <source>
        <dbReference type="Pfam" id="PF02826"/>
    </source>
</evidence>
<dbReference type="EMBL" id="FOHO01000001">
    <property type="protein sequence ID" value="SES67853.1"/>
    <property type="molecule type" value="Genomic_DNA"/>
</dbReference>
<keyword evidence="5" id="KW-1185">Reference proteome</keyword>
<dbReference type="PANTHER" id="PTHR43333:SF1">
    <property type="entry name" value="D-ISOMER SPECIFIC 2-HYDROXYACID DEHYDROGENASE NAD-BINDING DOMAIN-CONTAINING PROTEIN"/>
    <property type="match status" value="1"/>
</dbReference>
<organism evidence="4 5">
    <name type="scientific">Paracoccus homiensis</name>
    <dbReference type="NCBI Taxonomy" id="364199"/>
    <lineage>
        <taxon>Bacteria</taxon>
        <taxon>Pseudomonadati</taxon>
        <taxon>Pseudomonadota</taxon>
        <taxon>Alphaproteobacteria</taxon>
        <taxon>Rhodobacterales</taxon>
        <taxon>Paracoccaceae</taxon>
        <taxon>Paracoccus</taxon>
    </lineage>
</organism>
<dbReference type="RefSeq" id="WP_090731720.1">
    <property type="nucleotide sequence ID" value="NZ_FOHO01000001.1"/>
</dbReference>
<evidence type="ECO:0000256" key="1">
    <source>
        <dbReference type="ARBA" id="ARBA00023002"/>
    </source>
</evidence>
<sequence length="302" mass="32752">MLVLFAAPDSMWDEWAPPLRDACPEMDLRRTADPAQVDAIIYAPGGEIEDLTPYRNARLVQSLWAGVERIVTNPTLTQPLARMVDPGLAQGMAEFCTGWAMRAHLGMDRYRQDGLWRGGQIPPLAQDRRITILGMGELGRAVAAMLGPIGFQVAGFSASGRPVPGVRVFGGDDLAQALSQAQILINLLPDTARTRNILDAERLALLPQGAFLINPGRGTAIDDQALIAALDRGHLGHAVLDVFRAEPLPPDHPFWAHPGITVTPHIAADTRARTAATVVADNLRRVMAGQSARFLVDRRQGY</sequence>
<keyword evidence="2" id="KW-0520">NAD</keyword>